<proteinExistence type="predicted"/>
<dbReference type="RefSeq" id="WP_146622299.1">
    <property type="nucleotide sequence ID" value="NZ_BJCC01000013.1"/>
</dbReference>
<dbReference type="AlphaFoldDB" id="A0A4P5PKJ9"/>
<evidence type="ECO:0000313" key="3">
    <source>
        <dbReference type="Proteomes" id="UP000290567"/>
    </source>
</evidence>
<dbReference type="EMBL" id="BJCC01000013">
    <property type="protein sequence ID" value="GCF93863.1"/>
    <property type="molecule type" value="Genomic_DNA"/>
</dbReference>
<gene>
    <name evidence="2" type="ORF">NRIC_17540</name>
</gene>
<name>A0A4P5PKJ9_9ENTE</name>
<protein>
    <recommendedName>
        <fullName evidence="4">Tocopherol cyclase</fullName>
    </recommendedName>
</protein>
<accession>A0A4P5PKJ9</accession>
<comment type="caution">
    <text evidence="2">The sequence shown here is derived from an EMBL/GenBank/DDBJ whole genome shotgun (WGS) entry which is preliminary data.</text>
</comment>
<evidence type="ECO:0000256" key="1">
    <source>
        <dbReference type="SAM" id="Phobius"/>
    </source>
</evidence>
<evidence type="ECO:0008006" key="4">
    <source>
        <dbReference type="Google" id="ProtNLM"/>
    </source>
</evidence>
<evidence type="ECO:0000313" key="2">
    <source>
        <dbReference type="EMBL" id="GCF93863.1"/>
    </source>
</evidence>
<dbReference type="GO" id="GO:0009976">
    <property type="term" value="F:tocopherol cyclase activity"/>
    <property type="evidence" value="ECO:0007669"/>
    <property type="project" value="InterPro"/>
</dbReference>
<dbReference type="OrthoDB" id="9772627at2"/>
<keyword evidence="1" id="KW-1133">Transmembrane helix</keyword>
<reference evidence="3" key="1">
    <citation type="submission" date="2019-02" db="EMBL/GenBank/DDBJ databases">
        <title>Draft genome sequence of Enterococcus sp. Gos25-1.</title>
        <authorList>
            <person name="Tanaka N."/>
            <person name="Shiwa Y."/>
            <person name="Fujita N."/>
        </authorList>
    </citation>
    <scope>NUCLEOTIDE SEQUENCE [LARGE SCALE GENOMIC DNA]</scope>
    <source>
        <strain evidence="3">Gos25-1</strain>
    </source>
</reference>
<dbReference type="Proteomes" id="UP000290567">
    <property type="component" value="Unassembled WGS sequence"/>
</dbReference>
<keyword evidence="1" id="KW-0812">Transmembrane</keyword>
<dbReference type="InterPro" id="IPR025893">
    <property type="entry name" value="Tocopherol_cyclase"/>
</dbReference>
<dbReference type="PANTHER" id="PTHR35309:SF4">
    <property type="entry name" value="TOCOPHEROL CYCLASE"/>
    <property type="match status" value="1"/>
</dbReference>
<feature type="transmembrane region" description="Helical" evidence="1">
    <location>
        <begin position="194"/>
        <end position="217"/>
    </location>
</feature>
<dbReference type="PANTHER" id="PTHR35309">
    <property type="match status" value="1"/>
</dbReference>
<dbReference type="Pfam" id="PF14249">
    <property type="entry name" value="Tocopherol_cycl"/>
    <property type="match status" value="1"/>
</dbReference>
<dbReference type="SUPFAM" id="SSF159245">
    <property type="entry name" value="AttH-like"/>
    <property type="match status" value="1"/>
</dbReference>
<sequence length="317" mass="36308">MAITTDLYYHGETKQHSFFEGWYLKHQVDQQTYAFIPGVSIEKDGSRHPFIQIIHDENSHVIHFEAKDFFAKEDAFYVRIGNNVFSEKGVSLDIHDEKENLFISGQIMYGPFSPIQRSRYSPSIMGPFSYLSFMECYHGILSMGHFLQGTLNWNDQVIEFSGGTGYIEKDWGTSFPKAYIWVQSNEFRQKDVQFFFSLADIPFLGFEFLGLICVLVINGKEYRISTYHGGKVESILREHGQLIVTLKQKNLALKIAADCQAGHALLAPSQGEMNRIIRENANTTIRIRLFEQDRQAFVGEGRMAGFEEVGQVGSFNY</sequence>
<keyword evidence="1" id="KW-0472">Membrane</keyword>
<keyword evidence="3" id="KW-1185">Reference proteome</keyword>
<organism evidence="2 3">
    <name type="scientific">Enterococcus florum</name>
    <dbReference type="NCBI Taxonomy" id="2480627"/>
    <lineage>
        <taxon>Bacteria</taxon>
        <taxon>Bacillati</taxon>
        <taxon>Bacillota</taxon>
        <taxon>Bacilli</taxon>
        <taxon>Lactobacillales</taxon>
        <taxon>Enterococcaceae</taxon>
        <taxon>Enterococcus</taxon>
    </lineage>
</organism>